<proteinExistence type="predicted"/>
<dbReference type="EMBL" id="CAFBLC010000018">
    <property type="protein sequence ID" value="CAB4854468.1"/>
    <property type="molecule type" value="Genomic_DNA"/>
</dbReference>
<protein>
    <submittedName>
        <fullName evidence="2">Unannotated protein</fullName>
    </submittedName>
</protein>
<sequence length="116" mass="12957">MFEPISACATTVPRNLMHAFAPILNEMNNSYAENRGRITIPSMTKQNNAGTWAGIKLLTVPQVCEILQISQSTFYKWGNKKQAPKAMRLPNGSLRVQEEHLNTFIRKLAKAGRANA</sequence>
<dbReference type="InterPro" id="IPR041657">
    <property type="entry name" value="HTH_17"/>
</dbReference>
<gene>
    <name evidence="2" type="ORF">UFOPK3288_00692</name>
</gene>
<name>A0A6J7CC82_9ZZZZ</name>
<dbReference type="SUPFAM" id="SSF46955">
    <property type="entry name" value="Putative DNA-binding domain"/>
    <property type="match status" value="1"/>
</dbReference>
<dbReference type="AlphaFoldDB" id="A0A6J7CC82"/>
<organism evidence="2">
    <name type="scientific">freshwater metagenome</name>
    <dbReference type="NCBI Taxonomy" id="449393"/>
    <lineage>
        <taxon>unclassified sequences</taxon>
        <taxon>metagenomes</taxon>
        <taxon>ecological metagenomes</taxon>
    </lineage>
</organism>
<feature type="domain" description="Helix-turn-helix" evidence="1">
    <location>
        <begin position="57"/>
        <end position="107"/>
    </location>
</feature>
<reference evidence="2" key="1">
    <citation type="submission" date="2020-05" db="EMBL/GenBank/DDBJ databases">
        <authorList>
            <person name="Chiriac C."/>
            <person name="Salcher M."/>
            <person name="Ghai R."/>
            <person name="Kavagutti S V."/>
        </authorList>
    </citation>
    <scope>NUCLEOTIDE SEQUENCE</scope>
</reference>
<evidence type="ECO:0000259" key="1">
    <source>
        <dbReference type="Pfam" id="PF12728"/>
    </source>
</evidence>
<evidence type="ECO:0000313" key="2">
    <source>
        <dbReference type="EMBL" id="CAB4854468.1"/>
    </source>
</evidence>
<dbReference type="InterPro" id="IPR009061">
    <property type="entry name" value="DNA-bd_dom_put_sf"/>
</dbReference>
<dbReference type="Pfam" id="PF12728">
    <property type="entry name" value="HTH_17"/>
    <property type="match status" value="1"/>
</dbReference>
<accession>A0A6J7CC82</accession>